<feature type="compositionally biased region" description="Low complexity" evidence="1">
    <location>
        <begin position="81"/>
        <end position="100"/>
    </location>
</feature>
<feature type="region of interest" description="Disordered" evidence="1">
    <location>
        <begin position="125"/>
        <end position="158"/>
    </location>
</feature>
<feature type="region of interest" description="Disordered" evidence="1">
    <location>
        <begin position="1"/>
        <end position="104"/>
    </location>
</feature>
<evidence type="ECO:0000313" key="2">
    <source>
        <dbReference type="EMBL" id="CCH46118.1"/>
    </source>
</evidence>
<dbReference type="InParanoid" id="K0KYE9"/>
<evidence type="ECO:0000313" key="3">
    <source>
        <dbReference type="Proteomes" id="UP000009328"/>
    </source>
</evidence>
<dbReference type="HOGENOM" id="CLU_032920_0_0_1"/>
<dbReference type="Proteomes" id="UP000009328">
    <property type="component" value="Unassembled WGS sequence"/>
</dbReference>
<protein>
    <submittedName>
        <fullName evidence="2">Transcriptional regulatory protein</fullName>
    </submittedName>
</protein>
<gene>
    <name evidence="2" type="ORF">BN7_5706</name>
</gene>
<organism evidence="2 3">
    <name type="scientific">Wickerhamomyces ciferrii (strain ATCC 14091 / BCRC 22168 / CBS 111 / JCM 3599 / NBRC 0793 / NRRL Y-1031 F-60-10)</name>
    <name type="common">Yeast</name>
    <name type="synonym">Pichia ciferrii</name>
    <dbReference type="NCBI Taxonomy" id="1206466"/>
    <lineage>
        <taxon>Eukaryota</taxon>
        <taxon>Fungi</taxon>
        <taxon>Dikarya</taxon>
        <taxon>Ascomycota</taxon>
        <taxon>Saccharomycotina</taxon>
        <taxon>Saccharomycetes</taxon>
        <taxon>Phaffomycetales</taxon>
        <taxon>Wickerhamomycetaceae</taxon>
        <taxon>Wickerhamomyces</taxon>
    </lineage>
</organism>
<keyword evidence="3" id="KW-1185">Reference proteome</keyword>
<feature type="compositionally biased region" description="Low complexity" evidence="1">
    <location>
        <begin position="145"/>
        <end position="158"/>
    </location>
</feature>
<comment type="caution">
    <text evidence="2">The sequence shown here is derived from an EMBL/GenBank/DDBJ whole genome shotgun (WGS) entry which is preliminary data.</text>
</comment>
<proteinExistence type="predicted"/>
<feature type="region of interest" description="Disordered" evidence="1">
    <location>
        <begin position="170"/>
        <end position="191"/>
    </location>
</feature>
<dbReference type="Pfam" id="PF08642">
    <property type="entry name" value="Rxt3"/>
    <property type="match status" value="1"/>
</dbReference>
<dbReference type="InterPro" id="IPR013951">
    <property type="entry name" value="Rxt3"/>
</dbReference>
<reference evidence="2 3" key="1">
    <citation type="journal article" date="2012" name="Eukaryot. Cell">
        <title>Draft genome sequence of Wickerhamomyces ciferrii NRRL Y-1031 F-60-10.</title>
        <authorList>
            <person name="Schneider J."/>
            <person name="Andrea H."/>
            <person name="Blom J."/>
            <person name="Jaenicke S."/>
            <person name="Ruckert C."/>
            <person name="Schorsch C."/>
            <person name="Szczepanowski R."/>
            <person name="Farwick M."/>
            <person name="Goesmann A."/>
            <person name="Puhler A."/>
            <person name="Schaffer S."/>
            <person name="Tauch A."/>
            <person name="Kohler T."/>
            <person name="Brinkrolf K."/>
        </authorList>
    </citation>
    <scope>NUCLEOTIDE SEQUENCE [LARGE SCALE GENOMIC DNA]</scope>
    <source>
        <strain evidence="3">ATCC 14091 / BCRC 22168 / CBS 111 / JCM 3599 / NBRC 0793 / NRRL Y-1031 F-60-10</strain>
    </source>
</reference>
<dbReference type="eggNOG" id="KOG4843">
    <property type="taxonomic scope" value="Eukaryota"/>
</dbReference>
<name>K0KYE9_WICCF</name>
<feature type="compositionally biased region" description="Low complexity" evidence="1">
    <location>
        <begin position="1"/>
        <end position="30"/>
    </location>
</feature>
<dbReference type="STRING" id="1206466.K0KYE9"/>
<feature type="compositionally biased region" description="Low complexity" evidence="1">
    <location>
        <begin position="128"/>
        <end position="137"/>
    </location>
</feature>
<accession>K0KYE9</accession>
<dbReference type="AlphaFoldDB" id="K0KYE9"/>
<evidence type="ECO:0000256" key="1">
    <source>
        <dbReference type="SAM" id="MobiDB-lite"/>
    </source>
</evidence>
<dbReference type="EMBL" id="CAIF01000230">
    <property type="protein sequence ID" value="CCH46118.1"/>
    <property type="molecule type" value="Genomic_DNA"/>
</dbReference>
<feature type="compositionally biased region" description="Polar residues" evidence="1">
    <location>
        <begin position="31"/>
        <end position="44"/>
    </location>
</feature>
<sequence length="564" mass="64160">MSNPLRPSLPSLLSNDSQNSNSNHTPPNSNGQSSLSQKSPNQSIRLPPISFLSGMSSMSNPHQMAPPSSLGVPRLLNNLDQGQPQQPQQPQGQQPQSGSGYFQTLSNTQSVDHTKISPSIPSISHLTHQQVPQQHQPSHYGQLPSIQSTHQQSQSTETIPTISAKPSFLNQVLPSSSSNSNSNDIQSQAVKLKEEITKPDVEEESDEDIIKYYEKKYGIMDFTNEEKHDILQHEKRARIEKSKNPNYKTYLCYSIIKRLNTIQPKKVDAPQELQQQNPPPKFIKREIIINNEEVLKNSLKFPRKYLGSILYTPFPTRSTYKQLSCFKNLEIDPTQENEIVPLLPNLKKYINSIITIRIPSYQINNLQNNHNYLNRSIWGSDIYTDDSDILLILKHNGFLPSLDNDFENLIEVNQSTEKKTSGNLENKSNIDQTVNNFRHFVNIIGGDIHVDLIILPKLNHYKGHYNNGINSRDWIEGHDGVSIGIFGVKYGEINSSVESINDCDLKKRKIEQIEEMSLIPLEILDNNGKWKLNVEAYKKVKLQLELEKSQKEKKEKTESKESKQ</sequence>
<feature type="compositionally biased region" description="Polar residues" evidence="1">
    <location>
        <begin position="53"/>
        <end position="62"/>
    </location>
</feature>